<dbReference type="Gene3D" id="3.40.50.1110">
    <property type="entry name" value="SGNH hydrolase"/>
    <property type="match status" value="1"/>
</dbReference>
<dbReference type="STRING" id="1229662.W3WXX7"/>
<dbReference type="GeneID" id="19273515"/>
<feature type="chain" id="PRO_5004834034" description="SGNH hydrolase-type esterase domain-containing protein" evidence="2">
    <location>
        <begin position="26"/>
        <end position="683"/>
    </location>
</feature>
<protein>
    <recommendedName>
        <fullName evidence="5">SGNH hydrolase-type esterase domain-containing protein</fullName>
    </recommendedName>
</protein>
<dbReference type="InterPro" id="IPR050592">
    <property type="entry name" value="GDSL_lipolytic_enzyme"/>
</dbReference>
<reference evidence="4" key="1">
    <citation type="journal article" date="2015" name="BMC Genomics">
        <title>Genomic and transcriptomic analysis of the endophytic fungus Pestalotiopsis fici reveals its lifestyle and high potential for synthesis of natural products.</title>
        <authorList>
            <person name="Wang X."/>
            <person name="Zhang X."/>
            <person name="Liu L."/>
            <person name="Xiang M."/>
            <person name="Wang W."/>
            <person name="Sun X."/>
            <person name="Che Y."/>
            <person name="Guo L."/>
            <person name="Liu G."/>
            <person name="Guo L."/>
            <person name="Wang C."/>
            <person name="Yin W.B."/>
            <person name="Stadler M."/>
            <person name="Zhang X."/>
            <person name="Liu X."/>
        </authorList>
    </citation>
    <scope>NUCLEOTIDE SEQUENCE [LARGE SCALE GENOMIC DNA]</scope>
    <source>
        <strain evidence="4">W106-1 / CGMCC3.15140</strain>
    </source>
</reference>
<dbReference type="PANTHER" id="PTHR45642:SF139">
    <property type="entry name" value="SGNH HYDROLASE-TYPE ESTERASE DOMAIN-CONTAINING PROTEIN"/>
    <property type="match status" value="1"/>
</dbReference>
<dbReference type="HOGENOM" id="CLU_402843_0_0_1"/>
<dbReference type="InterPro" id="IPR001087">
    <property type="entry name" value="GDSL"/>
</dbReference>
<feature type="signal peptide" evidence="2">
    <location>
        <begin position="1"/>
        <end position="25"/>
    </location>
</feature>
<dbReference type="GO" id="GO:0016788">
    <property type="term" value="F:hydrolase activity, acting on ester bonds"/>
    <property type="evidence" value="ECO:0007669"/>
    <property type="project" value="InterPro"/>
</dbReference>
<dbReference type="Pfam" id="PF00657">
    <property type="entry name" value="Lipase_GDSL"/>
    <property type="match status" value="1"/>
</dbReference>
<keyword evidence="4" id="KW-1185">Reference proteome</keyword>
<evidence type="ECO:0000313" key="4">
    <source>
        <dbReference type="Proteomes" id="UP000030651"/>
    </source>
</evidence>
<dbReference type="KEGG" id="pfy:PFICI_08502"/>
<dbReference type="RefSeq" id="XP_007835274.1">
    <property type="nucleotide sequence ID" value="XM_007837083.1"/>
</dbReference>
<dbReference type="Proteomes" id="UP000030651">
    <property type="component" value="Unassembled WGS sequence"/>
</dbReference>
<organism evidence="3 4">
    <name type="scientific">Pestalotiopsis fici (strain W106-1 / CGMCC3.15140)</name>
    <dbReference type="NCBI Taxonomy" id="1229662"/>
    <lineage>
        <taxon>Eukaryota</taxon>
        <taxon>Fungi</taxon>
        <taxon>Dikarya</taxon>
        <taxon>Ascomycota</taxon>
        <taxon>Pezizomycotina</taxon>
        <taxon>Sordariomycetes</taxon>
        <taxon>Xylariomycetidae</taxon>
        <taxon>Amphisphaeriales</taxon>
        <taxon>Sporocadaceae</taxon>
        <taxon>Pestalotiopsis</taxon>
    </lineage>
</organism>
<dbReference type="EMBL" id="KI912114">
    <property type="protein sequence ID" value="ETS78649.1"/>
    <property type="molecule type" value="Genomic_DNA"/>
</dbReference>
<keyword evidence="1 2" id="KW-0732">Signal</keyword>
<evidence type="ECO:0000256" key="2">
    <source>
        <dbReference type="SAM" id="SignalP"/>
    </source>
</evidence>
<dbReference type="AlphaFoldDB" id="W3WXX7"/>
<dbReference type="OrthoDB" id="1600564at2759"/>
<evidence type="ECO:0000313" key="3">
    <source>
        <dbReference type="EMBL" id="ETS78649.1"/>
    </source>
</evidence>
<dbReference type="CDD" id="cd01846">
    <property type="entry name" value="fatty_acyltransferase_like"/>
    <property type="match status" value="1"/>
</dbReference>
<name>W3WXX7_PESFW</name>
<accession>W3WXX7</accession>
<sequence length="683" mass="75665">MTLCPCISFTRVLLASLVLLNNVISTSLKDSVEEIIPFNWEKTKYLIAFGDSYTFIQGTNGYPGFSFIGDYRSPENLAFTPQELLTTQINQNYYGTSAGGPNWVEFLSGCSLENGLWFPSQCQVQLWDFAFAGADYSAAFLPVHADFVTPMVNQMMQYLSYAEPVIREHMDKSRALIAIWIGINDVGDAANVVANQTDINDIEARYDAIVSAMFNESVSWLHDAGYRDFLFVNVPPRDRAPGRRSTDLPTAAMIESWNSALNRHHAQFSASHPTSNSFVYDSYAFLNHVLDNYSDYGFENASDFCANYTNATALTNPEALGCRPLNTYFWFNSGHIELQVAPTTSYFLSSFTSNLIDTSGITTIATIATSSISTTIEATTLSSATDISPVHKTFAIQNLARDRELLLSYVSLPLVFGEFPSASLNDNTTLFTLDDEGRLTHVLTGLFAYGNKLMGLNFGGDEVPIGNVAGDVCKCSIDLTSQLTCTCGVQKLTKFCLSPLFLPFLFPCDESDIVPIWPEVTLYAFPTARILPSTSLATTSAPVASSTPPPPIPVGAEPMQLFVGQNVQVVIIDHVPYLFDNSNLIFDRSYTNFAWQYGEGAWYVVSTREVAAYDPSRNESLQEIMFRNPEEIQTLGLRVSVCEDSMVGFECNGRGFCVDQDKRLYLCQYDDPRVVQVSQSFPD</sequence>
<dbReference type="InterPro" id="IPR036514">
    <property type="entry name" value="SGNH_hydro_sf"/>
</dbReference>
<evidence type="ECO:0000256" key="1">
    <source>
        <dbReference type="ARBA" id="ARBA00022729"/>
    </source>
</evidence>
<dbReference type="eggNOG" id="ENOG502S09J">
    <property type="taxonomic scope" value="Eukaryota"/>
</dbReference>
<dbReference type="PANTHER" id="PTHR45642">
    <property type="entry name" value="GDSL ESTERASE/LIPASE EXL3"/>
    <property type="match status" value="1"/>
</dbReference>
<proteinExistence type="predicted"/>
<gene>
    <name evidence="3" type="ORF">PFICI_08502</name>
</gene>
<dbReference type="InParanoid" id="W3WXX7"/>
<evidence type="ECO:0008006" key="5">
    <source>
        <dbReference type="Google" id="ProtNLM"/>
    </source>
</evidence>